<proteinExistence type="predicted"/>
<feature type="transmembrane region" description="Helical" evidence="1">
    <location>
        <begin position="51"/>
        <end position="71"/>
    </location>
</feature>
<feature type="transmembrane region" description="Helical" evidence="1">
    <location>
        <begin position="20"/>
        <end position="39"/>
    </location>
</feature>
<evidence type="ECO:0000313" key="5">
    <source>
        <dbReference type="Proteomes" id="UP000319578"/>
    </source>
</evidence>
<keyword evidence="1" id="KW-0812">Transmembrane</keyword>
<organism evidence="3 4">
    <name type="scientific">Brevibacillus reuszeri</name>
    <dbReference type="NCBI Taxonomy" id="54915"/>
    <lineage>
        <taxon>Bacteria</taxon>
        <taxon>Bacillati</taxon>
        <taxon>Bacillota</taxon>
        <taxon>Bacilli</taxon>
        <taxon>Bacillales</taxon>
        <taxon>Paenibacillaceae</taxon>
        <taxon>Brevibacillus</taxon>
    </lineage>
</organism>
<protein>
    <submittedName>
        <fullName evidence="3">Uncharacterized protein</fullName>
    </submittedName>
</protein>
<feature type="transmembrane region" description="Helical" evidence="1">
    <location>
        <begin position="109"/>
        <end position="126"/>
    </location>
</feature>
<reference evidence="2 5" key="3">
    <citation type="submission" date="2019-06" db="EMBL/GenBank/DDBJ databases">
        <title>Whole genome shotgun sequence of Brevibacillus reuszeri NBRC 15719.</title>
        <authorList>
            <person name="Hosoyama A."/>
            <person name="Uohara A."/>
            <person name="Ohji S."/>
            <person name="Ichikawa N."/>
        </authorList>
    </citation>
    <scope>NUCLEOTIDE SEQUENCE [LARGE SCALE GENOMIC DNA]</scope>
    <source>
        <strain evidence="2 5">NBRC 15719</strain>
    </source>
</reference>
<evidence type="ECO:0000313" key="3">
    <source>
        <dbReference type="EMBL" id="KNB68468.1"/>
    </source>
</evidence>
<name>A0A0K9YIF6_9BACL</name>
<reference evidence="4" key="1">
    <citation type="submission" date="2015-07" db="EMBL/GenBank/DDBJ databases">
        <title>Genome sequencing project for genomic taxonomy and phylogenomics of Bacillus-like bacteria.</title>
        <authorList>
            <person name="Liu B."/>
            <person name="Wang J."/>
            <person name="Zhu Y."/>
            <person name="Liu G."/>
            <person name="Chen Q."/>
            <person name="Chen Z."/>
            <person name="Lan J."/>
            <person name="Che J."/>
            <person name="Ge C."/>
            <person name="Shi H."/>
            <person name="Pan Z."/>
            <person name="Liu X."/>
        </authorList>
    </citation>
    <scope>NUCLEOTIDE SEQUENCE [LARGE SCALE GENOMIC DNA]</scope>
    <source>
        <strain evidence="4">DSM 9887</strain>
    </source>
</reference>
<dbReference type="AlphaFoldDB" id="A0A0K9YIF6"/>
<reference evidence="3" key="2">
    <citation type="submission" date="2015-07" db="EMBL/GenBank/DDBJ databases">
        <title>MeaNS - Measles Nucleotide Surveillance Program.</title>
        <authorList>
            <person name="Tran T."/>
            <person name="Druce J."/>
        </authorList>
    </citation>
    <scope>NUCLEOTIDE SEQUENCE</scope>
    <source>
        <strain evidence="3">DSM 9887</strain>
    </source>
</reference>
<gene>
    <name evidence="3" type="ORF">ADS79_33890</name>
    <name evidence="2" type="ORF">BRE01_57790</name>
</gene>
<comment type="caution">
    <text evidence="3">The sequence shown here is derived from an EMBL/GenBank/DDBJ whole genome shotgun (WGS) entry which is preliminary data.</text>
</comment>
<evidence type="ECO:0000313" key="2">
    <source>
        <dbReference type="EMBL" id="GED72077.1"/>
    </source>
</evidence>
<feature type="transmembrane region" description="Helical" evidence="1">
    <location>
        <begin position="132"/>
        <end position="153"/>
    </location>
</feature>
<dbReference type="EMBL" id="LGIQ01000020">
    <property type="protein sequence ID" value="KNB68468.1"/>
    <property type="molecule type" value="Genomic_DNA"/>
</dbReference>
<sequence>MREPLHQTIYSYKLLYRFRWSLVGYLLQLLLIGLSLIGISKMINMPVYKLIVALAILPVVPICHLVVFRLYTAMRGLKPQTTADMLVSPWWGTGFPLPVSMSVYRSSESIVLGGSLFISAGAYVWLPEDYGLMLLSATVIFAVPRLSALLASYRQTGNSRVKYENRGVAFLLTDG</sequence>
<keyword evidence="1" id="KW-0472">Membrane</keyword>
<dbReference type="RefSeq" id="WP_049742879.1">
    <property type="nucleotide sequence ID" value="NZ_BJON01000025.1"/>
</dbReference>
<dbReference type="Proteomes" id="UP000036834">
    <property type="component" value="Unassembled WGS sequence"/>
</dbReference>
<dbReference type="STRING" id="54915.ADS79_33890"/>
<evidence type="ECO:0000313" key="4">
    <source>
        <dbReference type="Proteomes" id="UP000036834"/>
    </source>
</evidence>
<dbReference type="EMBL" id="BJON01000025">
    <property type="protein sequence ID" value="GED72077.1"/>
    <property type="molecule type" value="Genomic_DNA"/>
</dbReference>
<dbReference type="PATRIC" id="fig|54915.3.peg.354"/>
<dbReference type="Proteomes" id="UP000319578">
    <property type="component" value="Unassembled WGS sequence"/>
</dbReference>
<dbReference type="OrthoDB" id="2678645at2"/>
<keyword evidence="5" id="KW-1185">Reference proteome</keyword>
<keyword evidence="1" id="KW-1133">Transmembrane helix</keyword>
<accession>A0A0K9YIF6</accession>
<evidence type="ECO:0000256" key="1">
    <source>
        <dbReference type="SAM" id="Phobius"/>
    </source>
</evidence>